<dbReference type="EMBL" id="RBNJ01000370">
    <property type="protein sequence ID" value="RUS34693.1"/>
    <property type="molecule type" value="Genomic_DNA"/>
</dbReference>
<proteinExistence type="predicted"/>
<comment type="caution">
    <text evidence="2">The sequence shown here is derived from an EMBL/GenBank/DDBJ whole genome shotgun (WGS) entry which is preliminary data.</text>
</comment>
<feature type="region of interest" description="Disordered" evidence="1">
    <location>
        <begin position="79"/>
        <end position="99"/>
    </location>
</feature>
<reference evidence="2 3" key="1">
    <citation type="journal article" date="2018" name="New Phytol.">
        <title>Phylogenomics of Endogonaceae and evolution of mycorrhizas within Mucoromycota.</title>
        <authorList>
            <person name="Chang Y."/>
            <person name="Desiro A."/>
            <person name="Na H."/>
            <person name="Sandor L."/>
            <person name="Lipzen A."/>
            <person name="Clum A."/>
            <person name="Barry K."/>
            <person name="Grigoriev I.V."/>
            <person name="Martin F.M."/>
            <person name="Stajich J.E."/>
            <person name="Smith M.E."/>
            <person name="Bonito G."/>
            <person name="Spatafora J.W."/>
        </authorList>
    </citation>
    <scope>NUCLEOTIDE SEQUENCE [LARGE SCALE GENOMIC DNA]</scope>
    <source>
        <strain evidence="2 3">AD002</strain>
    </source>
</reference>
<evidence type="ECO:0000313" key="2">
    <source>
        <dbReference type="EMBL" id="RUS34693.1"/>
    </source>
</evidence>
<evidence type="ECO:0000256" key="1">
    <source>
        <dbReference type="SAM" id="MobiDB-lite"/>
    </source>
</evidence>
<gene>
    <name evidence="2" type="ORF">BC938DRAFT_479159</name>
</gene>
<keyword evidence="3" id="KW-1185">Reference proteome</keyword>
<accession>A0A433QXZ5</accession>
<sequence>MSTTDDSEHDHLWQLLSVADHPDRAIFFEIHYYLICGTENKGRERRVDYSAPAEFLSSGIPPLLFPVRRGLSDDEVERLGSDDEVERLGSDDEVERLGSDDEVERQGRWGWEWRRVGELVLGKDNVSRSPIQQKWLG</sequence>
<evidence type="ECO:0000313" key="3">
    <source>
        <dbReference type="Proteomes" id="UP000274822"/>
    </source>
</evidence>
<organism evidence="2 3">
    <name type="scientific">Jimgerdemannia flammicorona</name>
    <dbReference type="NCBI Taxonomy" id="994334"/>
    <lineage>
        <taxon>Eukaryota</taxon>
        <taxon>Fungi</taxon>
        <taxon>Fungi incertae sedis</taxon>
        <taxon>Mucoromycota</taxon>
        <taxon>Mucoromycotina</taxon>
        <taxon>Endogonomycetes</taxon>
        <taxon>Endogonales</taxon>
        <taxon>Endogonaceae</taxon>
        <taxon>Jimgerdemannia</taxon>
    </lineage>
</organism>
<name>A0A433QXZ5_9FUNG</name>
<dbReference type="AlphaFoldDB" id="A0A433QXZ5"/>
<protein>
    <submittedName>
        <fullName evidence="2">Uncharacterized protein</fullName>
    </submittedName>
</protein>
<dbReference type="Proteomes" id="UP000274822">
    <property type="component" value="Unassembled WGS sequence"/>
</dbReference>